<reference evidence="2" key="3">
    <citation type="submission" date="2011-03" db="EMBL/GenBank/DDBJ databases">
        <title>Annotation of Magnaporthe poae ATCC 64411.</title>
        <authorList>
            <person name="Ma L.-J."/>
            <person name="Dead R."/>
            <person name="Young S.K."/>
            <person name="Zeng Q."/>
            <person name="Gargeya S."/>
            <person name="Fitzgerald M."/>
            <person name="Haas B."/>
            <person name="Abouelleil A."/>
            <person name="Alvarado L."/>
            <person name="Arachchi H.M."/>
            <person name="Berlin A."/>
            <person name="Brown A."/>
            <person name="Chapman S.B."/>
            <person name="Chen Z."/>
            <person name="Dunbar C."/>
            <person name="Freedman E."/>
            <person name="Gearin G."/>
            <person name="Gellesch M."/>
            <person name="Goldberg J."/>
            <person name="Griggs A."/>
            <person name="Gujja S."/>
            <person name="Heiman D."/>
            <person name="Howarth C."/>
            <person name="Larson L."/>
            <person name="Lui A."/>
            <person name="MacDonald P.J.P."/>
            <person name="Mehta T."/>
            <person name="Montmayeur A."/>
            <person name="Murphy C."/>
            <person name="Neiman D."/>
            <person name="Pearson M."/>
            <person name="Priest M."/>
            <person name="Roberts A."/>
            <person name="Saif S."/>
            <person name="Shea T."/>
            <person name="Shenoy N."/>
            <person name="Sisk P."/>
            <person name="Stolte C."/>
            <person name="Sykes S."/>
            <person name="Yandava C."/>
            <person name="Wortman J."/>
            <person name="Nusbaum C."/>
            <person name="Birren B."/>
        </authorList>
    </citation>
    <scope>NUCLEOTIDE SEQUENCE</scope>
    <source>
        <strain evidence="2">ATCC 64411</strain>
    </source>
</reference>
<dbReference type="OrthoDB" id="10553807at2759"/>
<evidence type="ECO:0000313" key="3">
    <source>
        <dbReference type="EnsemblFungi" id="MAPG_11790T0"/>
    </source>
</evidence>
<dbReference type="VEuPathDB" id="FungiDB:MAPG_11790"/>
<organism evidence="3 4">
    <name type="scientific">Magnaporthiopsis poae (strain ATCC 64411 / 73-15)</name>
    <name type="common">Kentucky bluegrass fungus</name>
    <name type="synonym">Magnaporthe poae</name>
    <dbReference type="NCBI Taxonomy" id="644358"/>
    <lineage>
        <taxon>Eukaryota</taxon>
        <taxon>Fungi</taxon>
        <taxon>Dikarya</taxon>
        <taxon>Ascomycota</taxon>
        <taxon>Pezizomycotina</taxon>
        <taxon>Sordariomycetes</taxon>
        <taxon>Sordariomycetidae</taxon>
        <taxon>Magnaporthales</taxon>
        <taxon>Magnaporthaceae</taxon>
        <taxon>Magnaporthiopsis</taxon>
    </lineage>
</organism>
<dbReference type="EMBL" id="GL876997">
    <property type="protein sequence ID" value="KLU92828.1"/>
    <property type="molecule type" value="Genomic_DNA"/>
</dbReference>
<feature type="compositionally biased region" description="Low complexity" evidence="1">
    <location>
        <begin position="50"/>
        <end position="59"/>
    </location>
</feature>
<reference evidence="3" key="4">
    <citation type="journal article" date="2015" name="G3 (Bethesda)">
        <title>Genome sequences of three phytopathogenic species of the Magnaporthaceae family of fungi.</title>
        <authorList>
            <person name="Okagaki L.H."/>
            <person name="Nunes C.C."/>
            <person name="Sailsbery J."/>
            <person name="Clay B."/>
            <person name="Brown D."/>
            <person name="John T."/>
            <person name="Oh Y."/>
            <person name="Young N."/>
            <person name="Fitzgerald M."/>
            <person name="Haas B.J."/>
            <person name="Zeng Q."/>
            <person name="Young S."/>
            <person name="Adiconis X."/>
            <person name="Fan L."/>
            <person name="Levin J.Z."/>
            <person name="Mitchell T.K."/>
            <person name="Okubara P.A."/>
            <person name="Farman M.L."/>
            <person name="Kohn L.M."/>
            <person name="Birren B."/>
            <person name="Ma L.-J."/>
            <person name="Dean R.A."/>
        </authorList>
    </citation>
    <scope>NUCLEOTIDE SEQUENCE</scope>
    <source>
        <strain evidence="3">ATCC 64411 / 73-15</strain>
    </source>
</reference>
<keyword evidence="4" id="KW-1185">Reference proteome</keyword>
<dbReference type="EnsemblFungi" id="MAPG_11790T0">
    <property type="protein sequence ID" value="MAPG_11790T0"/>
    <property type="gene ID" value="MAPG_11790"/>
</dbReference>
<gene>
    <name evidence="2" type="ORF">MAPG_11790</name>
</gene>
<sequence>MDPSAAARASPRVYSEAAVPLQTAGYQLPQQRGYPEDGRAAVATPPPPLSMATAATATAQGGSPTRDWPDPLVQQPLSSHVATQSPLSTNHRRYDSNTSQHDLAFRDLSRYPQPEPASYPVGVMASFGSVSSAGYEAAPPRSRGRSQSVTMPQPRMPSRPPSAHSHRRTPFRPYHTRGPSEDYASPWTKPGP</sequence>
<proteinExistence type="predicted"/>
<dbReference type="Proteomes" id="UP000011715">
    <property type="component" value="Unassembled WGS sequence"/>
</dbReference>
<reference evidence="3" key="5">
    <citation type="submission" date="2015-06" db="UniProtKB">
        <authorList>
            <consortium name="EnsemblFungi"/>
        </authorList>
    </citation>
    <scope>IDENTIFICATION</scope>
    <source>
        <strain evidence="3">ATCC 64411</strain>
    </source>
</reference>
<reference evidence="2" key="1">
    <citation type="submission" date="2010-05" db="EMBL/GenBank/DDBJ databases">
        <title>The Genome Sequence of Magnaporthe poae strain ATCC 64411.</title>
        <authorList>
            <consortium name="The Broad Institute Genome Sequencing Platform"/>
            <consortium name="Broad Institute Genome Sequencing Center for Infectious Disease"/>
            <person name="Ma L.-J."/>
            <person name="Dead R."/>
            <person name="Young S."/>
            <person name="Zeng Q."/>
            <person name="Koehrsen M."/>
            <person name="Alvarado L."/>
            <person name="Berlin A."/>
            <person name="Chapman S.B."/>
            <person name="Chen Z."/>
            <person name="Freedman E."/>
            <person name="Gellesch M."/>
            <person name="Goldberg J."/>
            <person name="Griggs A."/>
            <person name="Gujja S."/>
            <person name="Heilman E.R."/>
            <person name="Heiman D."/>
            <person name="Hepburn T."/>
            <person name="Howarth C."/>
            <person name="Jen D."/>
            <person name="Larson L."/>
            <person name="Mehta T."/>
            <person name="Neiman D."/>
            <person name="Pearson M."/>
            <person name="Roberts A."/>
            <person name="Saif S."/>
            <person name="Shea T."/>
            <person name="Shenoy N."/>
            <person name="Sisk P."/>
            <person name="Stolte C."/>
            <person name="Sykes S."/>
            <person name="Walk T."/>
            <person name="White J."/>
            <person name="Yandava C."/>
            <person name="Haas B."/>
            <person name="Nusbaum C."/>
            <person name="Birren B."/>
        </authorList>
    </citation>
    <scope>NUCLEOTIDE SEQUENCE</scope>
    <source>
        <strain evidence="2">ATCC 64411</strain>
    </source>
</reference>
<name>A0A0C4EG67_MAGP6</name>
<evidence type="ECO:0000313" key="2">
    <source>
        <dbReference type="EMBL" id="KLU92828.1"/>
    </source>
</evidence>
<feature type="compositionally biased region" description="Polar residues" evidence="1">
    <location>
        <begin position="75"/>
        <end position="89"/>
    </location>
</feature>
<reference evidence="4" key="2">
    <citation type="submission" date="2010-05" db="EMBL/GenBank/DDBJ databases">
        <title>The genome sequence of Magnaporthe poae strain ATCC 64411.</title>
        <authorList>
            <person name="Ma L.-J."/>
            <person name="Dead R."/>
            <person name="Young S."/>
            <person name="Zeng Q."/>
            <person name="Koehrsen M."/>
            <person name="Alvarado L."/>
            <person name="Berlin A."/>
            <person name="Chapman S.B."/>
            <person name="Chen Z."/>
            <person name="Freedman E."/>
            <person name="Gellesch M."/>
            <person name="Goldberg J."/>
            <person name="Griggs A."/>
            <person name="Gujja S."/>
            <person name="Heilman E.R."/>
            <person name="Heiman D."/>
            <person name="Hepburn T."/>
            <person name="Howarth C."/>
            <person name="Jen D."/>
            <person name="Larson L."/>
            <person name="Mehta T."/>
            <person name="Neiman D."/>
            <person name="Pearson M."/>
            <person name="Roberts A."/>
            <person name="Saif S."/>
            <person name="Shea T."/>
            <person name="Shenoy N."/>
            <person name="Sisk P."/>
            <person name="Stolte C."/>
            <person name="Sykes S."/>
            <person name="Walk T."/>
            <person name="White J."/>
            <person name="Yandava C."/>
            <person name="Haas B."/>
            <person name="Nusbaum C."/>
            <person name="Birren B."/>
        </authorList>
    </citation>
    <scope>NUCLEOTIDE SEQUENCE [LARGE SCALE GENOMIC DNA]</scope>
    <source>
        <strain evidence="4">ATCC 64411 / 73-15</strain>
    </source>
</reference>
<feature type="region of interest" description="Disordered" evidence="1">
    <location>
        <begin position="1"/>
        <end position="192"/>
    </location>
</feature>
<dbReference type="EMBL" id="ADBL01002921">
    <property type="status" value="NOT_ANNOTATED_CDS"/>
    <property type="molecule type" value="Genomic_DNA"/>
</dbReference>
<accession>A0A0C4EG67</accession>
<evidence type="ECO:0000256" key="1">
    <source>
        <dbReference type="SAM" id="MobiDB-lite"/>
    </source>
</evidence>
<protein>
    <submittedName>
        <fullName evidence="2 3">Uncharacterized protein</fullName>
    </submittedName>
</protein>
<dbReference type="AlphaFoldDB" id="A0A0C4EG67"/>
<evidence type="ECO:0000313" key="4">
    <source>
        <dbReference type="Proteomes" id="UP000011715"/>
    </source>
</evidence>